<reference evidence="3" key="1">
    <citation type="submission" date="2018-01" db="EMBL/GenBank/DDBJ databases">
        <authorList>
            <person name="Li J."/>
        </authorList>
    </citation>
    <scope>NUCLEOTIDE SEQUENCE [LARGE SCALE GENOMIC DNA]</scope>
    <source>
        <strain evidence="3">2184</strain>
    </source>
</reference>
<dbReference type="SUPFAM" id="SSF140453">
    <property type="entry name" value="EsxAB dimer-like"/>
    <property type="match status" value="1"/>
</dbReference>
<sequence>MTIKYEFGQLAGAAEDLRGSALQITRMLEDLKAGLQPMVSTWTGEAAEAYKVHQDKWDRAAEDLNTILAQVAQAVDGGNTRMLQVNNAAAQSWG</sequence>
<dbReference type="InterPro" id="IPR036689">
    <property type="entry name" value="ESAT-6-like_sf"/>
</dbReference>
<evidence type="ECO:0000313" key="2">
    <source>
        <dbReference type="EMBL" id="AWB83410.1"/>
    </source>
</evidence>
<gene>
    <name evidence="2" type="ORF">C3E79_01985</name>
</gene>
<dbReference type="Proteomes" id="UP000244754">
    <property type="component" value="Chromosome"/>
</dbReference>
<organism evidence="2 3">
    <name type="scientific">Corynebacterium liangguodongii</name>
    <dbReference type="NCBI Taxonomy" id="2079535"/>
    <lineage>
        <taxon>Bacteria</taxon>
        <taxon>Bacillati</taxon>
        <taxon>Actinomycetota</taxon>
        <taxon>Actinomycetes</taxon>
        <taxon>Mycobacteriales</taxon>
        <taxon>Corynebacteriaceae</taxon>
        <taxon>Corynebacterium</taxon>
    </lineage>
</organism>
<evidence type="ECO:0000313" key="3">
    <source>
        <dbReference type="Proteomes" id="UP000244754"/>
    </source>
</evidence>
<dbReference type="KEGG" id="clia:C3E79_01985"/>
<keyword evidence="3" id="KW-1185">Reference proteome</keyword>
<name>A0A2S0WCD3_9CORY</name>
<dbReference type="OrthoDB" id="3387628at2"/>
<dbReference type="Pfam" id="PF06013">
    <property type="entry name" value="WXG100"/>
    <property type="match status" value="1"/>
</dbReference>
<proteinExistence type="inferred from homology"/>
<dbReference type="InterPro" id="IPR010310">
    <property type="entry name" value="T7SS_ESAT-6-like"/>
</dbReference>
<dbReference type="EMBL" id="CP026948">
    <property type="protein sequence ID" value="AWB83410.1"/>
    <property type="molecule type" value="Genomic_DNA"/>
</dbReference>
<comment type="similarity">
    <text evidence="1">Belongs to the WXG100 family.</text>
</comment>
<dbReference type="Gene3D" id="1.10.287.1060">
    <property type="entry name" value="ESAT-6-like"/>
    <property type="match status" value="1"/>
</dbReference>
<dbReference type="AlphaFoldDB" id="A0A2S0WCD3"/>
<protein>
    <recommendedName>
        <fullName evidence="1">ESAT-6-like protein</fullName>
    </recommendedName>
</protein>
<dbReference type="RefSeq" id="WP_108403400.1">
    <property type="nucleotide sequence ID" value="NZ_CP026948.1"/>
</dbReference>
<evidence type="ECO:0000256" key="1">
    <source>
        <dbReference type="RuleBase" id="RU362001"/>
    </source>
</evidence>
<accession>A0A2S0WCD3</accession>
<dbReference type="NCBIfam" id="TIGR03930">
    <property type="entry name" value="WXG100_ESAT6"/>
    <property type="match status" value="1"/>
</dbReference>